<dbReference type="SUPFAM" id="SSF58104">
    <property type="entry name" value="Methyl-accepting chemotaxis protein (MCP) signaling domain"/>
    <property type="match status" value="1"/>
</dbReference>
<evidence type="ECO:0000256" key="4">
    <source>
        <dbReference type="ARBA" id="ARBA00029447"/>
    </source>
</evidence>
<evidence type="ECO:0000313" key="11">
    <source>
        <dbReference type="Proteomes" id="UP000578112"/>
    </source>
</evidence>
<dbReference type="InterPro" id="IPR003660">
    <property type="entry name" value="HAMP_dom"/>
</dbReference>
<feature type="transmembrane region" description="Helical" evidence="7">
    <location>
        <begin position="70"/>
        <end position="89"/>
    </location>
</feature>
<dbReference type="GO" id="GO:0007165">
    <property type="term" value="P:signal transduction"/>
    <property type="evidence" value="ECO:0007669"/>
    <property type="project" value="UniProtKB-KW"/>
</dbReference>
<keyword evidence="7" id="KW-0472">Membrane</keyword>
<feature type="domain" description="Methyl-accepting transducer" evidence="8">
    <location>
        <begin position="324"/>
        <end position="567"/>
    </location>
</feature>
<dbReference type="Pfam" id="PF00672">
    <property type="entry name" value="HAMP"/>
    <property type="match status" value="1"/>
</dbReference>
<dbReference type="RefSeq" id="WP_184995059.1">
    <property type="nucleotide sequence ID" value="NZ_BOMK01000041.1"/>
</dbReference>
<name>A0A7W7HZT1_9ACTN</name>
<evidence type="ECO:0000256" key="6">
    <source>
        <dbReference type="SAM" id="MobiDB-lite"/>
    </source>
</evidence>
<evidence type="ECO:0000256" key="3">
    <source>
        <dbReference type="ARBA" id="ARBA00023224"/>
    </source>
</evidence>
<evidence type="ECO:0000256" key="1">
    <source>
        <dbReference type="ARBA" id="ARBA00022692"/>
    </source>
</evidence>
<evidence type="ECO:0000259" key="9">
    <source>
        <dbReference type="PROSITE" id="PS50885"/>
    </source>
</evidence>
<comment type="similarity">
    <text evidence="4">Belongs to the methyl-accepting chemotaxis (MCP) protein family.</text>
</comment>
<dbReference type="CDD" id="cd06225">
    <property type="entry name" value="HAMP"/>
    <property type="match status" value="1"/>
</dbReference>
<protein>
    <submittedName>
        <fullName evidence="10">Methyl-accepting chemotaxis protein</fullName>
    </submittedName>
</protein>
<keyword evidence="3 5" id="KW-0807">Transducer</keyword>
<evidence type="ECO:0000313" key="10">
    <source>
        <dbReference type="EMBL" id="MBB4763798.1"/>
    </source>
</evidence>
<dbReference type="Pfam" id="PF12729">
    <property type="entry name" value="4HB_MCP_1"/>
    <property type="match status" value="1"/>
</dbReference>
<keyword evidence="2 7" id="KW-1133">Transmembrane helix</keyword>
<sequence>MGVRRVRPGADAACPADRDHALAGEPAGELEHEGHAPMKANDANSPRLPRRNPTRFVGTWFANRRLATKIMLAVGSVALGTVVVSVFAMTRMASLSTSLDQMRSVNVAGQERLDTVRKGVQLANGDLAAYLAAHGIDAKAQVVEQAKKNGADLDKALEQYRAGIGADDPRQAEIEKFSQAWADYQKVRDSWVFNAATAPGASVILQFRQNADRMSDALSALIASERATADAAADEGRSEYRTALAVTIVLTLGALLLGLALSMMIARPMVRQLREVASALEATAVGDYTHSPEVRGNDELGQMSSAMQRASEALRAVMGTISASVRSVANHASTLTESSMSIRSLSREGSAQAASVAETADEVSRNLQIVAAGSEEMGASIAEIASSANEGAHVAAQAVEVADSAGRTIASLGSSSAEIGSVIATITSIAAQTNLLALNATIEAARAGESGKGFAVVAGEVKDLAQETAKATEDISRRVQAIQTDTERAVAAIAEIGEIISRVNGLQATIASAVEEQSATTSEMNRSVGYAAAGGARIAGNVDGLAGATEATARGVEDSQQAAAQLAELTKELDAMIGQFRF</sequence>
<feature type="domain" description="HAMP" evidence="9">
    <location>
        <begin position="267"/>
        <end position="319"/>
    </location>
</feature>
<dbReference type="AlphaFoldDB" id="A0A7W7HZT1"/>
<dbReference type="EMBL" id="JACHNH010000001">
    <property type="protein sequence ID" value="MBB4763798.1"/>
    <property type="molecule type" value="Genomic_DNA"/>
</dbReference>
<organism evidence="10 11">
    <name type="scientific">Actinoplanes digitatis</name>
    <dbReference type="NCBI Taxonomy" id="1868"/>
    <lineage>
        <taxon>Bacteria</taxon>
        <taxon>Bacillati</taxon>
        <taxon>Actinomycetota</taxon>
        <taxon>Actinomycetes</taxon>
        <taxon>Micromonosporales</taxon>
        <taxon>Micromonosporaceae</taxon>
        <taxon>Actinoplanes</taxon>
    </lineage>
</organism>
<dbReference type="InterPro" id="IPR004089">
    <property type="entry name" value="MCPsignal_dom"/>
</dbReference>
<dbReference type="PANTHER" id="PTHR32089">
    <property type="entry name" value="METHYL-ACCEPTING CHEMOTAXIS PROTEIN MCPB"/>
    <property type="match status" value="1"/>
</dbReference>
<dbReference type="PROSITE" id="PS50885">
    <property type="entry name" value="HAMP"/>
    <property type="match status" value="1"/>
</dbReference>
<dbReference type="Proteomes" id="UP000578112">
    <property type="component" value="Unassembled WGS sequence"/>
</dbReference>
<keyword evidence="11" id="KW-1185">Reference proteome</keyword>
<dbReference type="SMART" id="SM00304">
    <property type="entry name" value="HAMP"/>
    <property type="match status" value="1"/>
</dbReference>
<evidence type="ECO:0000256" key="2">
    <source>
        <dbReference type="ARBA" id="ARBA00022989"/>
    </source>
</evidence>
<dbReference type="PANTHER" id="PTHR32089:SF112">
    <property type="entry name" value="LYSOZYME-LIKE PROTEIN-RELATED"/>
    <property type="match status" value="1"/>
</dbReference>
<comment type="caution">
    <text evidence="10">The sequence shown here is derived from an EMBL/GenBank/DDBJ whole genome shotgun (WGS) entry which is preliminary data.</text>
</comment>
<evidence type="ECO:0000256" key="5">
    <source>
        <dbReference type="PROSITE-ProRule" id="PRU00284"/>
    </source>
</evidence>
<accession>A0A7W7HZT1</accession>
<keyword evidence="1 7" id="KW-0812">Transmembrane</keyword>
<proteinExistence type="inferred from homology"/>
<gene>
    <name evidence="10" type="ORF">BJ971_004354</name>
</gene>
<feature type="region of interest" description="Disordered" evidence="6">
    <location>
        <begin position="27"/>
        <end position="53"/>
    </location>
</feature>
<feature type="transmembrane region" description="Helical" evidence="7">
    <location>
        <begin position="243"/>
        <end position="266"/>
    </location>
</feature>
<evidence type="ECO:0000259" key="8">
    <source>
        <dbReference type="PROSITE" id="PS50111"/>
    </source>
</evidence>
<dbReference type="Pfam" id="PF00015">
    <property type="entry name" value="MCPsignal"/>
    <property type="match status" value="1"/>
</dbReference>
<dbReference type="InterPro" id="IPR024478">
    <property type="entry name" value="HlyB_4HB_MCP"/>
</dbReference>
<dbReference type="GO" id="GO:0016020">
    <property type="term" value="C:membrane"/>
    <property type="evidence" value="ECO:0007669"/>
    <property type="project" value="InterPro"/>
</dbReference>
<dbReference type="Gene3D" id="1.10.287.950">
    <property type="entry name" value="Methyl-accepting chemotaxis protein"/>
    <property type="match status" value="1"/>
</dbReference>
<dbReference type="PROSITE" id="PS50111">
    <property type="entry name" value="CHEMOTAXIS_TRANSDUC_2"/>
    <property type="match status" value="1"/>
</dbReference>
<reference evidence="10 11" key="1">
    <citation type="submission" date="2020-08" db="EMBL/GenBank/DDBJ databases">
        <title>Sequencing the genomes of 1000 actinobacteria strains.</title>
        <authorList>
            <person name="Klenk H.-P."/>
        </authorList>
    </citation>
    <scope>NUCLEOTIDE SEQUENCE [LARGE SCALE GENOMIC DNA]</scope>
    <source>
        <strain evidence="10 11">DSM 43149</strain>
    </source>
</reference>
<evidence type="ECO:0000256" key="7">
    <source>
        <dbReference type="SAM" id="Phobius"/>
    </source>
</evidence>
<dbReference type="SMART" id="SM00283">
    <property type="entry name" value="MA"/>
    <property type="match status" value="1"/>
</dbReference>